<evidence type="ECO:0000313" key="3">
    <source>
        <dbReference type="Proteomes" id="UP000617340"/>
    </source>
</evidence>
<name>A0A834JHB1_VESGE</name>
<protein>
    <submittedName>
        <fullName evidence="2">Uncharacterized protein</fullName>
    </submittedName>
</protein>
<evidence type="ECO:0000256" key="1">
    <source>
        <dbReference type="SAM" id="MobiDB-lite"/>
    </source>
</evidence>
<organism evidence="2 3">
    <name type="scientific">Vespula germanica</name>
    <name type="common">German yellow jacket</name>
    <name type="synonym">Paravespula germanica</name>
    <dbReference type="NCBI Taxonomy" id="30212"/>
    <lineage>
        <taxon>Eukaryota</taxon>
        <taxon>Metazoa</taxon>
        <taxon>Ecdysozoa</taxon>
        <taxon>Arthropoda</taxon>
        <taxon>Hexapoda</taxon>
        <taxon>Insecta</taxon>
        <taxon>Pterygota</taxon>
        <taxon>Neoptera</taxon>
        <taxon>Endopterygota</taxon>
        <taxon>Hymenoptera</taxon>
        <taxon>Apocrita</taxon>
        <taxon>Aculeata</taxon>
        <taxon>Vespoidea</taxon>
        <taxon>Vespidae</taxon>
        <taxon>Vespinae</taxon>
        <taxon>Vespula</taxon>
    </lineage>
</organism>
<proteinExistence type="predicted"/>
<dbReference type="AlphaFoldDB" id="A0A834JHB1"/>
<comment type="caution">
    <text evidence="2">The sequence shown here is derived from an EMBL/GenBank/DDBJ whole genome shotgun (WGS) entry which is preliminary data.</text>
</comment>
<evidence type="ECO:0000313" key="2">
    <source>
        <dbReference type="EMBL" id="KAF7388329.1"/>
    </source>
</evidence>
<sequence>MLKDGFVKYVQRDCNESSLQKITEFGNINGGGELVIRLKSRKRLVIPLDGVFSLDSANIEDELQGSSSSSSSSRLEQRARHKGVRGQKVMIRSDLRLDSTTAYELNRLLELSATRMFREIELIKR</sequence>
<feature type="region of interest" description="Disordered" evidence="1">
    <location>
        <begin position="61"/>
        <end position="86"/>
    </location>
</feature>
<reference evidence="2" key="1">
    <citation type="journal article" date="2020" name="G3 (Bethesda)">
        <title>High-Quality Assemblies for Three Invasive Social Wasps from the &lt;i&gt;Vespula&lt;/i&gt; Genus.</title>
        <authorList>
            <person name="Harrop T.W.R."/>
            <person name="Guhlin J."/>
            <person name="McLaughlin G.M."/>
            <person name="Permina E."/>
            <person name="Stockwell P."/>
            <person name="Gilligan J."/>
            <person name="Le Lec M.F."/>
            <person name="Gruber M.A.M."/>
            <person name="Quinn O."/>
            <person name="Lovegrove M."/>
            <person name="Duncan E.J."/>
            <person name="Remnant E.J."/>
            <person name="Van Eeckhoven J."/>
            <person name="Graham B."/>
            <person name="Knapp R.A."/>
            <person name="Langford K.W."/>
            <person name="Kronenberg Z."/>
            <person name="Press M.O."/>
            <person name="Eacker S.M."/>
            <person name="Wilson-Rankin E.E."/>
            <person name="Purcell J."/>
            <person name="Lester P.J."/>
            <person name="Dearden P.K."/>
        </authorList>
    </citation>
    <scope>NUCLEOTIDE SEQUENCE</scope>
    <source>
        <strain evidence="2">Linc-1</strain>
    </source>
</reference>
<accession>A0A834JHB1</accession>
<gene>
    <name evidence="2" type="ORF">HZH68_012271</name>
</gene>
<dbReference type="EMBL" id="JACSDZ010000013">
    <property type="protein sequence ID" value="KAF7388329.1"/>
    <property type="molecule type" value="Genomic_DNA"/>
</dbReference>
<dbReference type="Proteomes" id="UP000617340">
    <property type="component" value="Unassembled WGS sequence"/>
</dbReference>
<keyword evidence="3" id="KW-1185">Reference proteome</keyword>